<protein>
    <submittedName>
        <fullName evidence="1">Uncharacterized protein</fullName>
    </submittedName>
</protein>
<reference evidence="1" key="1">
    <citation type="submission" date="2020-03" db="EMBL/GenBank/DDBJ databases">
        <title>The deep terrestrial virosphere.</title>
        <authorList>
            <person name="Holmfeldt K."/>
            <person name="Nilsson E."/>
            <person name="Simone D."/>
            <person name="Lopez-Fernandez M."/>
            <person name="Wu X."/>
            <person name="de Brujin I."/>
            <person name="Lundin D."/>
            <person name="Andersson A."/>
            <person name="Bertilsson S."/>
            <person name="Dopson M."/>
        </authorList>
    </citation>
    <scope>NUCLEOTIDE SEQUENCE</scope>
    <source>
        <strain evidence="2">MM415B00439</strain>
        <strain evidence="1">TM448B00310</strain>
    </source>
</reference>
<accession>A0A6H1Z8H1</accession>
<gene>
    <name evidence="2" type="ORF">MM415B00439_0047</name>
    <name evidence="1" type="ORF">TM448B00310_0032</name>
</gene>
<sequence length="96" mass="11131">MSKGTYLERLAEETLRPIRGALELLRNDIAETMNIPDAPWKILGKPYDKLTEQELVALFDIYHQDGETEPCPMCHWATQVELREMGKVKREMGLEK</sequence>
<evidence type="ECO:0000313" key="2">
    <source>
        <dbReference type="EMBL" id="QJA65091.1"/>
    </source>
</evidence>
<proteinExistence type="predicted"/>
<organism evidence="1">
    <name type="scientific">viral metagenome</name>
    <dbReference type="NCBI Taxonomy" id="1070528"/>
    <lineage>
        <taxon>unclassified sequences</taxon>
        <taxon>metagenomes</taxon>
        <taxon>organismal metagenomes</taxon>
    </lineage>
</organism>
<dbReference type="AlphaFoldDB" id="A0A6H1Z8H1"/>
<dbReference type="EMBL" id="MT141531">
    <property type="protein sequence ID" value="QJA65091.1"/>
    <property type="molecule type" value="Genomic_DNA"/>
</dbReference>
<name>A0A6H1Z8H1_9ZZZZ</name>
<dbReference type="EMBL" id="MT144609">
    <property type="protein sequence ID" value="QJA43595.1"/>
    <property type="molecule type" value="Genomic_DNA"/>
</dbReference>
<evidence type="ECO:0000313" key="1">
    <source>
        <dbReference type="EMBL" id="QJA43595.1"/>
    </source>
</evidence>